<comment type="caution">
    <text evidence="18">The sequence shown here is derived from an EMBL/GenBank/DDBJ whole genome shotgun (WGS) entry which is preliminary data.</text>
</comment>
<evidence type="ECO:0000256" key="13">
    <source>
        <dbReference type="ARBA" id="ARBA00022946"/>
    </source>
</evidence>
<dbReference type="FunFam" id="3.40.50.300:FF:000576">
    <property type="entry name" value="Elongation factor Tu"/>
    <property type="match status" value="1"/>
</dbReference>
<keyword evidence="12" id="KW-0648">Protein biosynthesis</keyword>
<dbReference type="NCBIfam" id="NF009372">
    <property type="entry name" value="PRK12735.1"/>
    <property type="match status" value="1"/>
</dbReference>
<dbReference type="Pfam" id="PF00009">
    <property type="entry name" value="GTP_EFTU"/>
    <property type="match status" value="1"/>
</dbReference>
<dbReference type="Gene3D" id="2.40.30.10">
    <property type="entry name" value="Translation factors"/>
    <property type="match status" value="2"/>
</dbReference>
<evidence type="ECO:0000256" key="2">
    <source>
        <dbReference type="ARBA" id="ARBA00007249"/>
    </source>
</evidence>
<evidence type="ECO:0000256" key="8">
    <source>
        <dbReference type="ARBA" id="ARBA00022741"/>
    </source>
</evidence>
<keyword evidence="13" id="KW-0809">Transit peptide</keyword>
<evidence type="ECO:0000256" key="3">
    <source>
        <dbReference type="ARBA" id="ARBA00011245"/>
    </source>
</evidence>
<dbReference type="InterPro" id="IPR050055">
    <property type="entry name" value="EF-Tu_GTPase"/>
</dbReference>
<dbReference type="PROSITE" id="PS00301">
    <property type="entry name" value="G_TR_1"/>
    <property type="match status" value="1"/>
</dbReference>
<dbReference type="EC" id="3.6.5.3" evidence="4"/>
<reference evidence="18 19" key="1">
    <citation type="submission" date="2016-04" db="EMBL/GenBank/DDBJ databases">
        <title>The genome of Intoshia linei affirms orthonectids as highly simplified spiralians.</title>
        <authorList>
            <person name="Mikhailov K.V."/>
            <person name="Slusarev G.S."/>
            <person name="Nikitin M.A."/>
            <person name="Logacheva M.D."/>
            <person name="Penin A."/>
            <person name="Aleoshin V."/>
            <person name="Panchin Y.V."/>
        </authorList>
    </citation>
    <scope>NUCLEOTIDE SEQUENCE [LARGE SCALE GENOMIC DNA]</scope>
    <source>
        <strain evidence="18">Intl2013</strain>
        <tissue evidence="18">Whole animal</tissue>
    </source>
</reference>
<dbReference type="PANTHER" id="PTHR43721">
    <property type="entry name" value="ELONGATION FACTOR TU-RELATED"/>
    <property type="match status" value="1"/>
</dbReference>
<sequence length="462" mass="51408">MLALRVLNVNNIIKMQSLRTFGISINKCAIPTGTGMTKTFNRDRPHMNIGTIGHVDHGKTTLTAAITKVLAKEEKKINKFVAYNKIDKSPEEQRRGITINHTSIEYNTPNRHYSHIDCPGHADYIKNMITGANQMDAAILVVAATDGTMPQTREHLLLAKQIGIKKLVVYLNKADAADEEMIELVEMEIRDLLNEFGYAGDETPVVIGSALYVLEGKDPKIGIDSIKKLVKALDEYLELPERQLDKPLLFPIEKVHSITGRGTVAVGNILRGELSKGMEVEILGHGNKRKTVVTSIEMFHKTLDKAQAGDTLGCLLRGVKRDEIQRGDVIIKPGTLSNANAFEGSLYILTEEEGGRKDPAITKAVYQMYFNTVTSAFTFMTDENKVIMQGEHLTTQFLLLKSYGLEVGTRFTVRDGSKTIGYGLISKILKQVDSEHFMEKRKIEKKLIKRKQKAEAKAAGLI</sequence>
<dbReference type="GO" id="GO:0046872">
    <property type="term" value="F:metal ion binding"/>
    <property type="evidence" value="ECO:0007669"/>
    <property type="project" value="UniProtKB-KW"/>
</dbReference>
<name>A0A177B4W2_9BILA</name>
<dbReference type="SUPFAM" id="SSF50465">
    <property type="entry name" value="EF-Tu/eEF-1alpha/eIF2-gamma C-terminal domain"/>
    <property type="match status" value="1"/>
</dbReference>
<evidence type="ECO:0000256" key="1">
    <source>
        <dbReference type="ARBA" id="ARBA00004173"/>
    </source>
</evidence>
<evidence type="ECO:0000256" key="10">
    <source>
        <dbReference type="ARBA" id="ARBA00022801"/>
    </source>
</evidence>
<dbReference type="InterPro" id="IPR041709">
    <property type="entry name" value="EF-Tu_GTP-bd"/>
</dbReference>
<dbReference type="NCBIfam" id="NF009373">
    <property type="entry name" value="PRK12736.1"/>
    <property type="match status" value="1"/>
</dbReference>
<dbReference type="GO" id="GO:0003924">
    <property type="term" value="F:GTPase activity"/>
    <property type="evidence" value="ECO:0007669"/>
    <property type="project" value="InterPro"/>
</dbReference>
<evidence type="ECO:0000256" key="5">
    <source>
        <dbReference type="ARBA" id="ARBA00017898"/>
    </source>
</evidence>
<organism evidence="18 19">
    <name type="scientific">Intoshia linei</name>
    <dbReference type="NCBI Taxonomy" id="1819745"/>
    <lineage>
        <taxon>Eukaryota</taxon>
        <taxon>Metazoa</taxon>
        <taxon>Spiralia</taxon>
        <taxon>Lophotrochozoa</taxon>
        <taxon>Mesozoa</taxon>
        <taxon>Orthonectida</taxon>
        <taxon>Rhopaluridae</taxon>
        <taxon>Intoshia</taxon>
    </lineage>
</organism>
<dbReference type="Gene3D" id="3.40.50.300">
    <property type="entry name" value="P-loop containing nucleotide triphosphate hydrolases"/>
    <property type="match status" value="1"/>
</dbReference>
<dbReference type="GO" id="GO:0005739">
    <property type="term" value="C:mitochondrion"/>
    <property type="evidence" value="ECO:0007669"/>
    <property type="project" value="UniProtKB-SubCell"/>
</dbReference>
<dbReference type="InterPro" id="IPR000795">
    <property type="entry name" value="T_Tr_GTP-bd_dom"/>
</dbReference>
<evidence type="ECO:0000256" key="16">
    <source>
        <dbReference type="ARBA" id="ARBA00051990"/>
    </source>
</evidence>
<dbReference type="Pfam" id="PF03143">
    <property type="entry name" value="GTP_EFTU_D3"/>
    <property type="match status" value="1"/>
</dbReference>
<keyword evidence="14" id="KW-0496">Mitochondrion</keyword>
<dbReference type="AlphaFoldDB" id="A0A177B4W2"/>
<dbReference type="InterPro" id="IPR009001">
    <property type="entry name" value="Transl_elong_EF1A/Init_IF2_C"/>
</dbReference>
<proteinExistence type="inferred from homology"/>
<dbReference type="PRINTS" id="PR00315">
    <property type="entry name" value="ELONGATNFCT"/>
</dbReference>
<accession>A0A177B4W2</accession>
<evidence type="ECO:0000256" key="11">
    <source>
        <dbReference type="ARBA" id="ARBA00022842"/>
    </source>
</evidence>
<dbReference type="InterPro" id="IPR009000">
    <property type="entry name" value="Transl_B-barrel_sf"/>
</dbReference>
<keyword evidence="8" id="KW-0547">Nucleotide-binding</keyword>
<dbReference type="InterPro" id="IPR033720">
    <property type="entry name" value="EFTU_2"/>
</dbReference>
<evidence type="ECO:0000256" key="6">
    <source>
        <dbReference type="ARBA" id="ARBA00022490"/>
    </source>
</evidence>
<feature type="domain" description="Tr-type G" evidence="17">
    <location>
        <begin position="44"/>
        <end position="241"/>
    </location>
</feature>
<dbReference type="InterPro" id="IPR027417">
    <property type="entry name" value="P-loop_NTPase"/>
</dbReference>
<keyword evidence="10" id="KW-0378">Hydrolase</keyword>
<evidence type="ECO:0000256" key="15">
    <source>
        <dbReference type="ARBA" id="ARBA00023134"/>
    </source>
</evidence>
<evidence type="ECO:0000256" key="14">
    <source>
        <dbReference type="ARBA" id="ARBA00023128"/>
    </source>
</evidence>
<dbReference type="Proteomes" id="UP000078046">
    <property type="component" value="Unassembled WGS sequence"/>
</dbReference>
<keyword evidence="6" id="KW-0963">Cytoplasm</keyword>
<evidence type="ECO:0000256" key="7">
    <source>
        <dbReference type="ARBA" id="ARBA00022723"/>
    </source>
</evidence>
<evidence type="ECO:0000313" key="18">
    <source>
        <dbReference type="EMBL" id="OAF69315.1"/>
    </source>
</evidence>
<evidence type="ECO:0000259" key="17">
    <source>
        <dbReference type="PROSITE" id="PS51722"/>
    </source>
</evidence>
<protein>
    <recommendedName>
        <fullName evidence="5">Elongation factor Tu, mitochondrial</fullName>
        <ecNumber evidence="4">3.6.5.3</ecNumber>
    </recommendedName>
</protein>
<dbReference type="NCBIfam" id="NF000766">
    <property type="entry name" value="PRK00049.1"/>
    <property type="match status" value="1"/>
</dbReference>
<dbReference type="InterPro" id="IPR004161">
    <property type="entry name" value="EFTu-like_2"/>
</dbReference>
<dbReference type="InterPro" id="IPR031157">
    <property type="entry name" value="G_TR_CS"/>
</dbReference>
<evidence type="ECO:0000256" key="4">
    <source>
        <dbReference type="ARBA" id="ARBA00011986"/>
    </source>
</evidence>
<evidence type="ECO:0000256" key="12">
    <source>
        <dbReference type="ARBA" id="ARBA00022917"/>
    </source>
</evidence>
<dbReference type="SUPFAM" id="SSF52540">
    <property type="entry name" value="P-loop containing nucleoside triphosphate hydrolases"/>
    <property type="match status" value="1"/>
</dbReference>
<dbReference type="SUPFAM" id="SSF50447">
    <property type="entry name" value="Translation proteins"/>
    <property type="match status" value="1"/>
</dbReference>
<comment type="similarity">
    <text evidence="2">Belongs to the TRAFAC class translation factor GTPase superfamily. Classic translation factor GTPase family. EF-Tu/EF-1A subfamily.</text>
</comment>
<keyword evidence="11" id="KW-0460">Magnesium</keyword>
<comment type="subunit">
    <text evidence="3">Monomer.</text>
</comment>
<dbReference type="GO" id="GO:0005525">
    <property type="term" value="F:GTP binding"/>
    <property type="evidence" value="ECO:0007669"/>
    <property type="project" value="UniProtKB-KW"/>
</dbReference>
<dbReference type="CDD" id="cd03697">
    <property type="entry name" value="EFTU_II"/>
    <property type="match status" value="1"/>
</dbReference>
<dbReference type="InterPro" id="IPR004160">
    <property type="entry name" value="Transl_elong_EFTu/EF1A_C"/>
</dbReference>
<dbReference type="PROSITE" id="PS51722">
    <property type="entry name" value="G_TR_2"/>
    <property type="match status" value="1"/>
</dbReference>
<keyword evidence="9" id="KW-0251">Elongation factor</keyword>
<keyword evidence="7" id="KW-0479">Metal-binding</keyword>
<dbReference type="OrthoDB" id="6264254at2759"/>
<dbReference type="GO" id="GO:0070125">
    <property type="term" value="P:mitochondrial translational elongation"/>
    <property type="evidence" value="ECO:0007669"/>
    <property type="project" value="TreeGrafter"/>
</dbReference>
<dbReference type="EMBL" id="LWCA01000302">
    <property type="protein sequence ID" value="OAF69315.1"/>
    <property type="molecule type" value="Genomic_DNA"/>
</dbReference>
<dbReference type="CDD" id="cd01884">
    <property type="entry name" value="EF_Tu"/>
    <property type="match status" value="1"/>
</dbReference>
<comment type="catalytic activity">
    <reaction evidence="16">
        <text>GTP + H2O = GDP + phosphate + H(+)</text>
        <dbReference type="Rhea" id="RHEA:19669"/>
        <dbReference type="ChEBI" id="CHEBI:15377"/>
        <dbReference type="ChEBI" id="CHEBI:15378"/>
        <dbReference type="ChEBI" id="CHEBI:37565"/>
        <dbReference type="ChEBI" id="CHEBI:43474"/>
        <dbReference type="ChEBI" id="CHEBI:58189"/>
        <dbReference type="EC" id="3.6.5.3"/>
    </reaction>
    <physiologicalReaction direction="left-to-right" evidence="16">
        <dbReference type="Rhea" id="RHEA:19670"/>
    </physiologicalReaction>
</comment>
<gene>
    <name evidence="18" type="ORF">A3Q56_02953</name>
</gene>
<comment type="subcellular location">
    <subcellularLocation>
        <location evidence="1">Mitochondrion</location>
    </subcellularLocation>
</comment>
<dbReference type="Pfam" id="PF03144">
    <property type="entry name" value="GTP_EFTU_D2"/>
    <property type="match status" value="1"/>
</dbReference>
<keyword evidence="19" id="KW-1185">Reference proteome</keyword>
<dbReference type="PANTHER" id="PTHR43721:SF36">
    <property type="entry name" value="ELONGATION FACTOR TU, MITOCHONDRIAL"/>
    <property type="match status" value="1"/>
</dbReference>
<evidence type="ECO:0000256" key="9">
    <source>
        <dbReference type="ARBA" id="ARBA00022768"/>
    </source>
</evidence>
<keyword evidence="15" id="KW-0342">GTP-binding</keyword>
<dbReference type="GO" id="GO:0003746">
    <property type="term" value="F:translation elongation factor activity"/>
    <property type="evidence" value="ECO:0007669"/>
    <property type="project" value="UniProtKB-KW"/>
</dbReference>
<evidence type="ECO:0000313" key="19">
    <source>
        <dbReference type="Proteomes" id="UP000078046"/>
    </source>
</evidence>
<dbReference type="FunFam" id="2.40.30.10:FF:000001">
    <property type="entry name" value="Elongation factor Tu"/>
    <property type="match status" value="1"/>
</dbReference>